<accession>A0A0F7RSG2</accession>
<keyword evidence="2" id="KW-1185">Reference proteome</keyword>
<dbReference type="AlphaFoldDB" id="A0A0F7RSG2"/>
<evidence type="ECO:0000313" key="1">
    <source>
        <dbReference type="EMBL" id="CDR99461.1"/>
    </source>
</evidence>
<proteinExistence type="predicted"/>
<sequence>MELLLHFLLFLKQPESQDLHKKMCKFSSYALQDSKLCYVQDSKFTVGAMCA</sequence>
<reference evidence="2" key="1">
    <citation type="submission" date="2014-06" db="EMBL/GenBank/DDBJ databases">
        <authorList>
            <person name="Berkman P.J."/>
        </authorList>
    </citation>
    <scope>NUCLEOTIDE SEQUENCE [LARGE SCALE GENOMIC DNA]</scope>
</reference>
<dbReference type="Proteomes" id="UP000242770">
    <property type="component" value="Unassembled WGS sequence"/>
</dbReference>
<organism evidence="1 2">
    <name type="scientific">Sporisorium scitamineum</name>
    <dbReference type="NCBI Taxonomy" id="49012"/>
    <lineage>
        <taxon>Eukaryota</taxon>
        <taxon>Fungi</taxon>
        <taxon>Dikarya</taxon>
        <taxon>Basidiomycota</taxon>
        <taxon>Ustilaginomycotina</taxon>
        <taxon>Ustilaginomycetes</taxon>
        <taxon>Ustilaginales</taxon>
        <taxon>Ustilaginaceae</taxon>
        <taxon>Sporisorium</taxon>
    </lineage>
</organism>
<gene>
    <name evidence="1" type="primary">SSCI21210.1</name>
</gene>
<protein>
    <submittedName>
        <fullName evidence="1">Uncharacterized protein</fullName>
    </submittedName>
</protein>
<evidence type="ECO:0000313" key="2">
    <source>
        <dbReference type="Proteomes" id="UP000242770"/>
    </source>
</evidence>
<name>A0A0F7RSG2_9BASI</name>
<dbReference type="EMBL" id="CCFA01001095">
    <property type="protein sequence ID" value="CDR99461.1"/>
    <property type="molecule type" value="Genomic_DNA"/>
</dbReference>